<organism evidence="1 2">
    <name type="scientific">Sphingobacterium suaedae</name>
    <dbReference type="NCBI Taxonomy" id="1686402"/>
    <lineage>
        <taxon>Bacteria</taxon>
        <taxon>Pseudomonadati</taxon>
        <taxon>Bacteroidota</taxon>
        <taxon>Sphingobacteriia</taxon>
        <taxon>Sphingobacteriales</taxon>
        <taxon>Sphingobacteriaceae</taxon>
        <taxon>Sphingobacterium</taxon>
    </lineage>
</organism>
<gene>
    <name evidence="1" type="ORF">ACFSR5_06315</name>
</gene>
<dbReference type="Proteomes" id="UP001597545">
    <property type="component" value="Unassembled WGS sequence"/>
</dbReference>
<accession>A0ABW5KG62</accession>
<keyword evidence="2" id="KW-1185">Reference proteome</keyword>
<name>A0ABW5KG62_9SPHI</name>
<proteinExistence type="predicted"/>
<evidence type="ECO:0000313" key="1">
    <source>
        <dbReference type="EMBL" id="MFD2547260.1"/>
    </source>
</evidence>
<dbReference type="EMBL" id="JBHULR010000003">
    <property type="protein sequence ID" value="MFD2547260.1"/>
    <property type="molecule type" value="Genomic_DNA"/>
</dbReference>
<protein>
    <submittedName>
        <fullName evidence="1">Uncharacterized protein</fullName>
    </submittedName>
</protein>
<sequence>MKYVLEIKSTITGAHEYTDEANVQYKIKILERGELLFFQQGDHALICAISARFSAIDPQSVKRWDDGRKISDEERATILQKIVDLYQKAYKDDLKILEE</sequence>
<evidence type="ECO:0000313" key="2">
    <source>
        <dbReference type="Proteomes" id="UP001597545"/>
    </source>
</evidence>
<dbReference type="RefSeq" id="WP_380901840.1">
    <property type="nucleotide sequence ID" value="NZ_JBHUEG010000007.1"/>
</dbReference>
<reference evidence="2" key="1">
    <citation type="journal article" date="2019" name="Int. J. Syst. Evol. Microbiol.">
        <title>The Global Catalogue of Microorganisms (GCM) 10K type strain sequencing project: providing services to taxonomists for standard genome sequencing and annotation.</title>
        <authorList>
            <consortium name="The Broad Institute Genomics Platform"/>
            <consortium name="The Broad Institute Genome Sequencing Center for Infectious Disease"/>
            <person name="Wu L."/>
            <person name="Ma J."/>
        </authorList>
    </citation>
    <scope>NUCLEOTIDE SEQUENCE [LARGE SCALE GENOMIC DNA]</scope>
    <source>
        <strain evidence="2">KCTC 42662</strain>
    </source>
</reference>
<comment type="caution">
    <text evidence="1">The sequence shown here is derived from an EMBL/GenBank/DDBJ whole genome shotgun (WGS) entry which is preliminary data.</text>
</comment>